<dbReference type="PROSITE" id="PS01063">
    <property type="entry name" value="SIGMA70_ECF"/>
    <property type="match status" value="1"/>
</dbReference>
<dbReference type="GO" id="GO:0003677">
    <property type="term" value="F:DNA binding"/>
    <property type="evidence" value="ECO:0007669"/>
    <property type="project" value="UniProtKB-KW"/>
</dbReference>
<dbReference type="InterPro" id="IPR014284">
    <property type="entry name" value="RNA_pol_sigma-70_dom"/>
</dbReference>
<organism evidence="8 9">
    <name type="scientific">Opitutus terrae (strain DSM 11246 / JCM 15787 / PB90-1)</name>
    <dbReference type="NCBI Taxonomy" id="452637"/>
    <lineage>
        <taxon>Bacteria</taxon>
        <taxon>Pseudomonadati</taxon>
        <taxon>Verrucomicrobiota</taxon>
        <taxon>Opitutia</taxon>
        <taxon>Opitutales</taxon>
        <taxon>Opitutaceae</taxon>
        <taxon>Opitutus</taxon>
    </lineage>
</organism>
<dbReference type="PANTHER" id="PTHR43133:SF8">
    <property type="entry name" value="RNA POLYMERASE SIGMA FACTOR HI_1459-RELATED"/>
    <property type="match status" value="1"/>
</dbReference>
<dbReference type="RefSeq" id="WP_012374552.1">
    <property type="nucleotide sequence ID" value="NC_010571.1"/>
</dbReference>
<evidence type="ECO:0000256" key="6">
    <source>
        <dbReference type="RuleBase" id="RU000716"/>
    </source>
</evidence>
<keyword evidence="5 6" id="KW-0804">Transcription</keyword>
<dbReference type="NCBIfam" id="TIGR02937">
    <property type="entry name" value="sigma70-ECF"/>
    <property type="match status" value="1"/>
</dbReference>
<evidence type="ECO:0000256" key="5">
    <source>
        <dbReference type="ARBA" id="ARBA00023163"/>
    </source>
</evidence>
<dbReference type="Pfam" id="PF04542">
    <property type="entry name" value="Sigma70_r2"/>
    <property type="match status" value="1"/>
</dbReference>
<keyword evidence="2 6" id="KW-0805">Transcription regulation</keyword>
<protein>
    <recommendedName>
        <fullName evidence="6">RNA polymerase sigma factor</fullName>
    </recommendedName>
</protein>
<evidence type="ECO:0000256" key="2">
    <source>
        <dbReference type="ARBA" id="ARBA00023015"/>
    </source>
</evidence>
<dbReference type="Proteomes" id="UP000007013">
    <property type="component" value="Chromosome"/>
</dbReference>
<feature type="domain" description="RNA polymerase sigma-70 region 2" evidence="7">
    <location>
        <begin position="19"/>
        <end position="76"/>
    </location>
</feature>
<dbReference type="GO" id="GO:0016987">
    <property type="term" value="F:sigma factor activity"/>
    <property type="evidence" value="ECO:0007669"/>
    <property type="project" value="UniProtKB-KW"/>
</dbReference>
<evidence type="ECO:0000256" key="4">
    <source>
        <dbReference type="ARBA" id="ARBA00023125"/>
    </source>
</evidence>
<evidence type="ECO:0000259" key="7">
    <source>
        <dbReference type="Pfam" id="PF04542"/>
    </source>
</evidence>
<keyword evidence="4 6" id="KW-0238">DNA-binding</keyword>
<dbReference type="InterPro" id="IPR013324">
    <property type="entry name" value="RNA_pol_sigma_r3/r4-like"/>
</dbReference>
<dbReference type="PANTHER" id="PTHR43133">
    <property type="entry name" value="RNA POLYMERASE ECF-TYPE SIGMA FACTO"/>
    <property type="match status" value="1"/>
</dbReference>
<dbReference type="GO" id="GO:0006352">
    <property type="term" value="P:DNA-templated transcription initiation"/>
    <property type="evidence" value="ECO:0007669"/>
    <property type="project" value="InterPro"/>
</dbReference>
<dbReference type="KEGG" id="ote:Oter_1731"/>
<reference evidence="8 9" key="1">
    <citation type="journal article" date="2011" name="J. Bacteriol.">
        <title>Genome sequence of the verrucomicrobium Opitutus terrae PB90-1, an abundant inhabitant of rice paddy soil ecosystems.</title>
        <authorList>
            <person name="van Passel M.W."/>
            <person name="Kant R."/>
            <person name="Palva A."/>
            <person name="Copeland A."/>
            <person name="Lucas S."/>
            <person name="Lapidus A."/>
            <person name="Glavina del Rio T."/>
            <person name="Pitluck S."/>
            <person name="Goltsman E."/>
            <person name="Clum A."/>
            <person name="Sun H."/>
            <person name="Schmutz J."/>
            <person name="Larimer F.W."/>
            <person name="Land M.L."/>
            <person name="Hauser L."/>
            <person name="Kyrpides N."/>
            <person name="Mikhailova N."/>
            <person name="Richardson P.P."/>
            <person name="Janssen P.H."/>
            <person name="de Vos W.M."/>
            <person name="Smidt H."/>
        </authorList>
    </citation>
    <scope>NUCLEOTIDE SEQUENCE [LARGE SCALE GENOMIC DNA]</scope>
    <source>
        <strain evidence="9">DSM 11246 / JCM 15787 / PB90-1</strain>
    </source>
</reference>
<keyword evidence="3 6" id="KW-0731">Sigma factor</keyword>
<dbReference type="InterPro" id="IPR013325">
    <property type="entry name" value="RNA_pol_sigma_r2"/>
</dbReference>
<dbReference type="Gene3D" id="1.10.10.10">
    <property type="entry name" value="Winged helix-like DNA-binding domain superfamily/Winged helix DNA-binding domain"/>
    <property type="match status" value="1"/>
</dbReference>
<evidence type="ECO:0000256" key="3">
    <source>
        <dbReference type="ARBA" id="ARBA00023082"/>
    </source>
</evidence>
<dbReference type="SUPFAM" id="SSF88946">
    <property type="entry name" value="Sigma2 domain of RNA polymerase sigma factors"/>
    <property type="match status" value="1"/>
</dbReference>
<evidence type="ECO:0000256" key="1">
    <source>
        <dbReference type="ARBA" id="ARBA00010641"/>
    </source>
</evidence>
<dbReference type="Gene3D" id="1.10.1740.10">
    <property type="match status" value="1"/>
</dbReference>
<dbReference type="InterPro" id="IPR036388">
    <property type="entry name" value="WH-like_DNA-bd_sf"/>
</dbReference>
<dbReference type="EMBL" id="CP001032">
    <property type="protein sequence ID" value="ACB75015.1"/>
    <property type="molecule type" value="Genomic_DNA"/>
</dbReference>
<evidence type="ECO:0000313" key="8">
    <source>
        <dbReference type="EMBL" id="ACB75015.1"/>
    </source>
</evidence>
<dbReference type="eggNOG" id="COG1595">
    <property type="taxonomic scope" value="Bacteria"/>
</dbReference>
<accession>B1ZVS9</accession>
<name>B1ZVS9_OPITP</name>
<comment type="similarity">
    <text evidence="1 6">Belongs to the sigma-70 factor family. ECF subfamily.</text>
</comment>
<dbReference type="OrthoDB" id="9782703at2"/>
<dbReference type="InterPro" id="IPR039425">
    <property type="entry name" value="RNA_pol_sigma-70-like"/>
</dbReference>
<proteinExistence type="inferred from homology"/>
<evidence type="ECO:0000313" key="9">
    <source>
        <dbReference type="Proteomes" id="UP000007013"/>
    </source>
</evidence>
<dbReference type="SUPFAM" id="SSF88659">
    <property type="entry name" value="Sigma3 and sigma4 domains of RNA polymerase sigma factors"/>
    <property type="match status" value="1"/>
</dbReference>
<keyword evidence="9" id="KW-1185">Reference proteome</keyword>
<sequence>MTTSSAITDALLAQRGVFKAFLVSRLGNASDAEDVLQSSLLKAWQHGGELRDEARVSAWFYGILRHAVVDHLRQRNAAAAREQSWSTDPALALTSDAAAAKALCRCFEPLLATLKPRHAELLRRVEFEDQPVAAVAAALGLSTNAASVTLHRARGELRERLEAFCGACASGACLDCDCPPSSRVATSRRVSRVT</sequence>
<dbReference type="AlphaFoldDB" id="B1ZVS9"/>
<gene>
    <name evidence="8" type="ordered locus">Oter_1731</name>
</gene>
<dbReference type="HOGENOM" id="CLU_047691_1_3_0"/>
<dbReference type="InterPro" id="IPR007627">
    <property type="entry name" value="RNA_pol_sigma70_r2"/>
</dbReference>
<dbReference type="InterPro" id="IPR000838">
    <property type="entry name" value="RNA_pol_sigma70_ECF_CS"/>
</dbReference>